<keyword evidence="2" id="KW-1185">Reference proteome</keyword>
<dbReference type="AlphaFoldDB" id="A0A6N8E651"/>
<organism evidence="1 2">
    <name type="scientific">Allochromatium palmeri</name>
    <dbReference type="NCBI Taxonomy" id="231048"/>
    <lineage>
        <taxon>Bacteria</taxon>
        <taxon>Pseudomonadati</taxon>
        <taxon>Pseudomonadota</taxon>
        <taxon>Gammaproteobacteria</taxon>
        <taxon>Chromatiales</taxon>
        <taxon>Chromatiaceae</taxon>
        <taxon>Allochromatium</taxon>
    </lineage>
</organism>
<proteinExistence type="predicted"/>
<gene>
    <name evidence="1" type="ORF">GJ668_00635</name>
</gene>
<evidence type="ECO:0000313" key="2">
    <source>
        <dbReference type="Proteomes" id="UP000434044"/>
    </source>
</evidence>
<dbReference type="RefSeq" id="WP_155448176.1">
    <property type="nucleotide sequence ID" value="NZ_WNKT01000001.1"/>
</dbReference>
<dbReference type="Proteomes" id="UP000434044">
    <property type="component" value="Unassembled WGS sequence"/>
</dbReference>
<dbReference type="EMBL" id="WNKT01000001">
    <property type="protein sequence ID" value="MTW19595.1"/>
    <property type="molecule type" value="Genomic_DNA"/>
</dbReference>
<sequence>MAVITIGIEQRLLGGRVAAAPVRQPGLVNSICGGADTLVEIGNRE</sequence>
<reference evidence="1 2" key="1">
    <citation type="submission" date="2019-11" db="EMBL/GenBank/DDBJ databases">
        <title>Whole-genome sequence of the anaerobic purple sulfur bacterium Allochromatium palmeri DSM 15591.</title>
        <authorList>
            <person name="Kyndt J.A."/>
            <person name="Meyer T.E."/>
        </authorList>
    </citation>
    <scope>NUCLEOTIDE SEQUENCE [LARGE SCALE GENOMIC DNA]</scope>
    <source>
        <strain evidence="1 2">DSM 15591</strain>
    </source>
</reference>
<name>A0A6N8E651_9GAMM</name>
<protein>
    <submittedName>
        <fullName evidence="1">Uncharacterized protein</fullName>
    </submittedName>
</protein>
<evidence type="ECO:0000313" key="1">
    <source>
        <dbReference type="EMBL" id="MTW19595.1"/>
    </source>
</evidence>
<accession>A0A6N8E651</accession>
<comment type="caution">
    <text evidence="1">The sequence shown here is derived from an EMBL/GenBank/DDBJ whole genome shotgun (WGS) entry which is preliminary data.</text>
</comment>